<accession>A0ABZ2XR86</accession>
<dbReference type="Pfam" id="PF13478">
    <property type="entry name" value="XdhC_C"/>
    <property type="match status" value="1"/>
</dbReference>
<evidence type="ECO:0000259" key="2">
    <source>
        <dbReference type="Pfam" id="PF13478"/>
    </source>
</evidence>
<evidence type="ECO:0000259" key="1">
    <source>
        <dbReference type="Pfam" id="PF02625"/>
    </source>
</evidence>
<dbReference type="Pfam" id="PF02625">
    <property type="entry name" value="XdhC_CoxI"/>
    <property type="match status" value="1"/>
</dbReference>
<dbReference type="PANTHER" id="PTHR30388">
    <property type="entry name" value="ALDEHYDE OXIDOREDUCTASE MOLYBDENUM COFACTOR ASSEMBLY PROTEIN"/>
    <property type="match status" value="1"/>
</dbReference>
<dbReference type="PANTHER" id="PTHR30388:SF6">
    <property type="entry name" value="XANTHINE DEHYDROGENASE SUBUNIT A-RELATED"/>
    <property type="match status" value="1"/>
</dbReference>
<feature type="domain" description="XdhC- CoxI" evidence="1">
    <location>
        <begin position="14"/>
        <end position="79"/>
    </location>
</feature>
<name>A0ABZ2XR86_9RHOB</name>
<organism evidence="3 4">
    <name type="scientific">Aliisedimentitalea scapharcae</name>
    <dbReference type="NCBI Taxonomy" id="1524259"/>
    <lineage>
        <taxon>Bacteria</taxon>
        <taxon>Pseudomonadati</taxon>
        <taxon>Pseudomonadota</taxon>
        <taxon>Alphaproteobacteria</taxon>
        <taxon>Rhodobacterales</taxon>
        <taxon>Roseobacteraceae</taxon>
        <taxon>Aliisedimentitalea</taxon>
    </lineage>
</organism>
<dbReference type="Proteomes" id="UP001623232">
    <property type="component" value="Chromosome"/>
</dbReference>
<feature type="domain" description="XdhC Rossmann" evidence="2">
    <location>
        <begin position="126"/>
        <end position="246"/>
    </location>
</feature>
<gene>
    <name evidence="3" type="ORF">QEZ52_18785</name>
</gene>
<sequence>MTDTDIGTLARKMRAERKPFAIATVIRTVGATAAKPGAKAILDADGTILQGWIGGGCVKGALAKAAARAVAEGKPQLISLHPQDVLEEKGIVAGEDVDGVRFARNGCPSKGSIDIFVETVLPQPELVIFGQSPVARALGNLAEQFQWTVAVSPTTPAAPEHPGFQNRMVVVATQGQGDLDSLRSALAASAQFIAFVGSRRKFAVLADQLIAEGIPRKALAEVQAPAGLHIGAVTPDEIALSILAQLTQVRRGHLRGAGGADA</sequence>
<dbReference type="Gene3D" id="3.40.50.720">
    <property type="entry name" value="NAD(P)-binding Rossmann-like Domain"/>
    <property type="match status" value="1"/>
</dbReference>
<dbReference type="InterPro" id="IPR027051">
    <property type="entry name" value="XdhC_Rossmann_dom"/>
</dbReference>
<evidence type="ECO:0000313" key="3">
    <source>
        <dbReference type="EMBL" id="WZK88625.1"/>
    </source>
</evidence>
<dbReference type="RefSeq" id="WP_406646078.1">
    <property type="nucleotide sequence ID" value="NZ_CP123584.1"/>
</dbReference>
<reference evidence="3 4" key="1">
    <citation type="submission" date="2023-04" db="EMBL/GenBank/DDBJ databases">
        <title>Complete genome sequence of Alisedimentitalea scapharcae.</title>
        <authorList>
            <person name="Rong J.-C."/>
            <person name="Yi M.-L."/>
            <person name="Zhao Q."/>
        </authorList>
    </citation>
    <scope>NUCLEOTIDE SEQUENCE [LARGE SCALE GENOMIC DNA]</scope>
    <source>
        <strain evidence="3 4">KCTC 42119</strain>
    </source>
</reference>
<dbReference type="EMBL" id="CP123584">
    <property type="protein sequence ID" value="WZK88625.1"/>
    <property type="molecule type" value="Genomic_DNA"/>
</dbReference>
<dbReference type="InterPro" id="IPR003777">
    <property type="entry name" value="XdhC_CoxI"/>
</dbReference>
<proteinExistence type="predicted"/>
<dbReference type="InterPro" id="IPR052698">
    <property type="entry name" value="MoCofactor_Util/Proc"/>
</dbReference>
<protein>
    <submittedName>
        <fullName evidence="3">XdhC family protein</fullName>
    </submittedName>
</protein>
<evidence type="ECO:0000313" key="4">
    <source>
        <dbReference type="Proteomes" id="UP001623232"/>
    </source>
</evidence>
<keyword evidence="4" id="KW-1185">Reference proteome</keyword>